<dbReference type="FunFam" id="3.90.950.10:FF:000001">
    <property type="entry name" value="dITP/XTP pyrophosphatase"/>
    <property type="match status" value="1"/>
</dbReference>
<accession>A0A7C5DG44</accession>
<feature type="binding site" evidence="10">
    <location>
        <begin position="178"/>
        <end position="181"/>
    </location>
    <ligand>
        <name>substrate</name>
    </ligand>
</feature>
<keyword evidence="3 10" id="KW-0479">Metal-binding</keyword>
<evidence type="ECO:0000256" key="6">
    <source>
        <dbReference type="ARBA" id="ARBA00022842"/>
    </source>
</evidence>
<feature type="active site" description="Proton acceptor" evidence="10">
    <location>
        <position position="85"/>
    </location>
</feature>
<evidence type="ECO:0000256" key="8">
    <source>
        <dbReference type="ARBA" id="ARBA00051875"/>
    </source>
</evidence>
<dbReference type="InterPro" id="IPR020922">
    <property type="entry name" value="dITP/XTP_pyrophosphatase"/>
</dbReference>
<name>A0A7C5DG44_9CHLB</name>
<feature type="binding site" evidence="10">
    <location>
        <begin position="16"/>
        <end position="21"/>
    </location>
    <ligand>
        <name>substrate</name>
    </ligand>
</feature>
<comment type="cofactor">
    <cofactor evidence="10">
        <name>Mg(2+)</name>
        <dbReference type="ChEBI" id="CHEBI:18420"/>
    </cofactor>
    <text evidence="10">Binds 1 Mg(2+) ion per subunit.</text>
</comment>
<feature type="binding site" evidence="10">
    <location>
        <position position="85"/>
    </location>
    <ligand>
        <name>Mg(2+)</name>
        <dbReference type="ChEBI" id="CHEBI:18420"/>
    </ligand>
</feature>
<dbReference type="InterPro" id="IPR002637">
    <property type="entry name" value="RdgB/HAM1"/>
</dbReference>
<proteinExistence type="inferred from homology"/>
<sequence length="227" mass="24313">MEQHESAGTIDIVLATGNRDKVRELKPVLEGIHPAIRVRALFELGLKADVEETEATLEGNARLKAEAIFELVGTQLNHFIALADDTGLEVSALDGAPGVYSARFAPVAAGQSPTYADNVRHLLDRMKGETNRSARFRTVIAMKGLLPSAAKGDVTIDETVEGSVEGVITETTIGEGGFGYDPIFMPVETGKTFAQLTIDEKNAISHRGWAVQAAVGRIQELLTQCGL</sequence>
<dbReference type="PANTHER" id="PTHR11067:SF9">
    <property type="entry name" value="INOSINE TRIPHOSPHATE PYROPHOSPHATASE"/>
    <property type="match status" value="1"/>
</dbReference>
<dbReference type="EMBL" id="DRSQ01000079">
    <property type="protein sequence ID" value="HHE31751.1"/>
    <property type="molecule type" value="Genomic_DNA"/>
</dbReference>
<keyword evidence="4 10" id="KW-0547">Nucleotide-binding</keyword>
<dbReference type="Gene3D" id="3.90.950.10">
    <property type="match status" value="1"/>
</dbReference>
<dbReference type="HAMAP" id="MF_01405">
    <property type="entry name" value="Non_canon_purine_NTPase"/>
    <property type="match status" value="1"/>
</dbReference>
<dbReference type="AlphaFoldDB" id="A0A7C5DG44"/>
<evidence type="ECO:0000256" key="4">
    <source>
        <dbReference type="ARBA" id="ARBA00022741"/>
    </source>
</evidence>
<dbReference type="GO" id="GO:0009146">
    <property type="term" value="P:purine nucleoside triphosphate catabolic process"/>
    <property type="evidence" value="ECO:0007669"/>
    <property type="project" value="UniProtKB-UniRule"/>
</dbReference>
<protein>
    <recommendedName>
        <fullName evidence="10">dITP/XTP pyrophosphatase</fullName>
        <ecNumber evidence="10">3.6.1.66</ecNumber>
    </recommendedName>
    <alternativeName>
        <fullName evidence="10">Non-canonical purine NTP pyrophosphatase</fullName>
    </alternativeName>
    <alternativeName>
        <fullName evidence="10">Non-standard purine NTP pyrophosphatase</fullName>
    </alternativeName>
    <alternativeName>
        <fullName evidence="10">Nucleoside-triphosphate diphosphatase</fullName>
    </alternativeName>
    <alternativeName>
        <fullName evidence="10">Nucleoside-triphosphate pyrophosphatase</fullName>
        <shortName evidence="10">NTPase</shortName>
    </alternativeName>
</protein>
<comment type="caution">
    <text evidence="12">The sequence shown here is derived from an EMBL/GenBank/DDBJ whole genome shotgun (WGS) entry which is preliminary data.</text>
</comment>
<dbReference type="EC" id="3.6.1.66" evidence="10"/>
<keyword evidence="5 10" id="KW-0378">Hydrolase</keyword>
<dbReference type="Proteomes" id="UP000886058">
    <property type="component" value="Unassembled WGS sequence"/>
</dbReference>
<dbReference type="InterPro" id="IPR029001">
    <property type="entry name" value="ITPase-like_fam"/>
</dbReference>
<dbReference type="GO" id="GO:0046872">
    <property type="term" value="F:metal ion binding"/>
    <property type="evidence" value="ECO:0007669"/>
    <property type="project" value="UniProtKB-KW"/>
</dbReference>
<dbReference type="PANTHER" id="PTHR11067">
    <property type="entry name" value="INOSINE TRIPHOSPHATE PYROPHOSPHATASE/HAM1 PROTEIN"/>
    <property type="match status" value="1"/>
</dbReference>
<comment type="catalytic activity">
    <reaction evidence="8 10">
        <text>dITP + H2O = dIMP + diphosphate + H(+)</text>
        <dbReference type="Rhea" id="RHEA:28342"/>
        <dbReference type="ChEBI" id="CHEBI:15377"/>
        <dbReference type="ChEBI" id="CHEBI:15378"/>
        <dbReference type="ChEBI" id="CHEBI:33019"/>
        <dbReference type="ChEBI" id="CHEBI:61194"/>
        <dbReference type="ChEBI" id="CHEBI:61382"/>
        <dbReference type="EC" id="3.6.1.66"/>
    </reaction>
</comment>
<dbReference type="SUPFAM" id="SSF52972">
    <property type="entry name" value="ITPase-like"/>
    <property type="match status" value="1"/>
</dbReference>
<dbReference type="GO" id="GO:0005829">
    <property type="term" value="C:cytosol"/>
    <property type="evidence" value="ECO:0007669"/>
    <property type="project" value="TreeGrafter"/>
</dbReference>
<feature type="binding site" evidence="10">
    <location>
        <position position="51"/>
    </location>
    <ligand>
        <name>Mg(2+)</name>
        <dbReference type="ChEBI" id="CHEBI:18420"/>
    </ligand>
</feature>
<feature type="binding site" evidence="10">
    <location>
        <begin position="206"/>
        <end position="207"/>
    </location>
    <ligand>
        <name>substrate</name>
    </ligand>
</feature>
<dbReference type="GO" id="GO:0035870">
    <property type="term" value="F:dITP diphosphatase activity"/>
    <property type="evidence" value="ECO:0007669"/>
    <property type="project" value="UniProtKB-UniRule"/>
</dbReference>
<evidence type="ECO:0000313" key="12">
    <source>
        <dbReference type="EMBL" id="HHE31751.1"/>
    </source>
</evidence>
<feature type="binding site" evidence="10">
    <location>
        <position position="201"/>
    </location>
    <ligand>
        <name>substrate</name>
    </ligand>
</feature>
<evidence type="ECO:0000256" key="1">
    <source>
        <dbReference type="ARBA" id="ARBA00008023"/>
    </source>
</evidence>
<organism evidence="12">
    <name type="scientific">Chlorobaculum parvum</name>
    <dbReference type="NCBI Taxonomy" id="274539"/>
    <lineage>
        <taxon>Bacteria</taxon>
        <taxon>Pseudomonadati</taxon>
        <taxon>Chlorobiota</taxon>
        <taxon>Chlorobiia</taxon>
        <taxon>Chlorobiales</taxon>
        <taxon>Chlorobiaceae</taxon>
        <taxon>Chlorobaculum</taxon>
    </lineage>
</organism>
<keyword evidence="7 10" id="KW-0546">Nucleotide metabolism</keyword>
<comment type="catalytic activity">
    <reaction evidence="9 10">
        <text>XTP + H2O = XMP + diphosphate + H(+)</text>
        <dbReference type="Rhea" id="RHEA:28610"/>
        <dbReference type="ChEBI" id="CHEBI:15377"/>
        <dbReference type="ChEBI" id="CHEBI:15378"/>
        <dbReference type="ChEBI" id="CHEBI:33019"/>
        <dbReference type="ChEBI" id="CHEBI:57464"/>
        <dbReference type="ChEBI" id="CHEBI:61314"/>
        <dbReference type="EC" id="3.6.1.66"/>
    </reaction>
</comment>
<dbReference type="CDD" id="cd00515">
    <property type="entry name" value="HAM1"/>
    <property type="match status" value="1"/>
</dbReference>
<dbReference type="GO" id="GO:0036222">
    <property type="term" value="F:XTP diphosphatase activity"/>
    <property type="evidence" value="ECO:0007669"/>
    <property type="project" value="UniProtKB-UniRule"/>
</dbReference>
<evidence type="ECO:0000256" key="9">
    <source>
        <dbReference type="ARBA" id="ARBA00052017"/>
    </source>
</evidence>
<dbReference type="GO" id="GO:0017111">
    <property type="term" value="F:ribonucleoside triphosphate phosphatase activity"/>
    <property type="evidence" value="ECO:0007669"/>
    <property type="project" value="InterPro"/>
</dbReference>
<dbReference type="Pfam" id="PF01725">
    <property type="entry name" value="Ham1p_like"/>
    <property type="match status" value="1"/>
</dbReference>
<keyword evidence="6 10" id="KW-0460">Magnesium</keyword>
<dbReference type="GO" id="GO:0036220">
    <property type="term" value="F:ITP diphosphatase activity"/>
    <property type="evidence" value="ECO:0007669"/>
    <property type="project" value="UniProtKB-UniRule"/>
</dbReference>
<evidence type="ECO:0000256" key="5">
    <source>
        <dbReference type="ARBA" id="ARBA00022801"/>
    </source>
</evidence>
<evidence type="ECO:0000256" key="7">
    <source>
        <dbReference type="ARBA" id="ARBA00023080"/>
    </source>
</evidence>
<feature type="binding site" evidence="10">
    <location>
        <position position="86"/>
    </location>
    <ligand>
        <name>substrate</name>
    </ligand>
</feature>
<evidence type="ECO:0000256" key="11">
    <source>
        <dbReference type="RuleBase" id="RU003781"/>
    </source>
</evidence>
<reference evidence="12" key="1">
    <citation type="journal article" date="2020" name="mSystems">
        <title>Genome- and Community-Level Interaction Insights into Carbon Utilization and Element Cycling Functions of Hydrothermarchaeota in Hydrothermal Sediment.</title>
        <authorList>
            <person name="Zhou Z."/>
            <person name="Liu Y."/>
            <person name="Xu W."/>
            <person name="Pan J."/>
            <person name="Luo Z.H."/>
            <person name="Li M."/>
        </authorList>
    </citation>
    <scope>NUCLEOTIDE SEQUENCE [LARGE SCALE GENOMIC DNA]</scope>
    <source>
        <strain evidence="12">HyVt-633</strain>
    </source>
</reference>
<evidence type="ECO:0000256" key="3">
    <source>
        <dbReference type="ARBA" id="ARBA00022723"/>
    </source>
</evidence>
<dbReference type="GO" id="GO:0000166">
    <property type="term" value="F:nucleotide binding"/>
    <property type="evidence" value="ECO:0007669"/>
    <property type="project" value="UniProtKB-KW"/>
</dbReference>
<dbReference type="GO" id="GO:0009117">
    <property type="term" value="P:nucleotide metabolic process"/>
    <property type="evidence" value="ECO:0007669"/>
    <property type="project" value="UniProtKB-KW"/>
</dbReference>
<evidence type="ECO:0000256" key="2">
    <source>
        <dbReference type="ARBA" id="ARBA00011738"/>
    </source>
</evidence>
<comment type="subunit">
    <text evidence="2 10">Homodimer.</text>
</comment>
<evidence type="ECO:0000256" key="10">
    <source>
        <dbReference type="HAMAP-Rule" id="MF_01405"/>
    </source>
</evidence>
<comment type="catalytic activity">
    <reaction evidence="10">
        <text>ITP + H2O = IMP + diphosphate + H(+)</text>
        <dbReference type="Rhea" id="RHEA:29399"/>
        <dbReference type="ChEBI" id="CHEBI:15377"/>
        <dbReference type="ChEBI" id="CHEBI:15378"/>
        <dbReference type="ChEBI" id="CHEBI:33019"/>
        <dbReference type="ChEBI" id="CHEBI:58053"/>
        <dbReference type="ChEBI" id="CHEBI:61402"/>
        <dbReference type="EC" id="3.6.1.66"/>
    </reaction>
</comment>
<dbReference type="NCBIfam" id="TIGR00042">
    <property type="entry name" value="RdgB/HAM1 family non-canonical purine NTP pyrophosphatase"/>
    <property type="match status" value="1"/>
</dbReference>
<dbReference type="NCBIfam" id="NF011401">
    <property type="entry name" value="PRK14826.1"/>
    <property type="match status" value="1"/>
</dbReference>
<gene>
    <name evidence="12" type="primary">rdgB</name>
    <name evidence="12" type="ORF">ENL07_03750</name>
</gene>
<comment type="similarity">
    <text evidence="1 10 11">Belongs to the HAM1 NTPase family.</text>
</comment>
<comment type="function">
    <text evidence="10">Pyrophosphatase that catalyzes the hydrolysis of nucleoside triphosphates to their monophosphate derivatives, with a high preference for the non-canonical purine nucleotides XTP (xanthosine triphosphate), dITP (deoxyinosine triphosphate) and ITP. Seems to function as a house-cleaning enzyme that removes non-canonical purine nucleotides from the nucleotide pool, thus preventing their incorporation into DNA/RNA and avoiding chromosomal lesions.</text>
</comment>